<dbReference type="GO" id="GO:0006400">
    <property type="term" value="P:tRNA modification"/>
    <property type="evidence" value="ECO:0007669"/>
    <property type="project" value="UniProtKB-UniRule"/>
</dbReference>
<keyword evidence="6" id="KW-0963">Cytoplasm</keyword>
<dbReference type="EC" id="6.3.4.19" evidence="6"/>
<keyword evidence="2 6" id="KW-0819">tRNA processing</keyword>
<organism evidence="8 12">
    <name type="scientific">Lactobacillus crispatus</name>
    <dbReference type="NCBI Taxonomy" id="47770"/>
    <lineage>
        <taxon>Bacteria</taxon>
        <taxon>Bacillati</taxon>
        <taxon>Bacillota</taxon>
        <taxon>Bacilli</taxon>
        <taxon>Lactobacillales</taxon>
        <taxon>Lactobacillaceae</taxon>
        <taxon>Lactobacillus</taxon>
    </lineage>
</organism>
<evidence type="ECO:0000256" key="2">
    <source>
        <dbReference type="ARBA" id="ARBA00022694"/>
    </source>
</evidence>
<name>A0A109DI43_9LACO</name>
<dbReference type="HAMAP" id="MF_01161">
    <property type="entry name" value="tRNA_Ile_lys_synt"/>
    <property type="match status" value="1"/>
</dbReference>
<evidence type="ECO:0000256" key="3">
    <source>
        <dbReference type="ARBA" id="ARBA00022741"/>
    </source>
</evidence>
<evidence type="ECO:0000313" key="10">
    <source>
        <dbReference type="EMBL" id="PLT12340.1"/>
    </source>
</evidence>
<dbReference type="CDD" id="cd01992">
    <property type="entry name" value="TilS_N"/>
    <property type="match status" value="1"/>
</dbReference>
<dbReference type="Pfam" id="PF01171">
    <property type="entry name" value="ATP_bind_3"/>
    <property type="match status" value="1"/>
</dbReference>
<dbReference type="EMBL" id="SCLX01000024">
    <property type="protein sequence ID" value="RXF57803.1"/>
    <property type="molecule type" value="Genomic_DNA"/>
</dbReference>
<evidence type="ECO:0000313" key="14">
    <source>
        <dbReference type="Proteomes" id="UP000289808"/>
    </source>
</evidence>
<reference evidence="9" key="4">
    <citation type="submission" date="2024-06" db="EMBL/GenBank/DDBJ databases">
        <title>Vaginal Lactobacillus fatty acid response mechanisms reveal a metabolite-targeted strategy for bacterial vaginosis treatment.</title>
        <authorList>
            <person name="Zhu M."/>
            <person name="Blainey P.C."/>
            <person name="Bloom S.M."/>
            <person name="Kwon D.S."/>
        </authorList>
    </citation>
    <scope>NUCLEOTIDE SEQUENCE</scope>
    <source>
        <strain evidence="9">194_F1_1</strain>
    </source>
</reference>
<accession>A0A109DI43</accession>
<comment type="similarity">
    <text evidence="6">Belongs to the tRNA(Ile)-lysidine synthase family.</text>
</comment>
<keyword evidence="15" id="KW-1185">Reference proteome</keyword>
<comment type="caution">
    <text evidence="6">Lacks conserved residue(s) required for the propagation of feature annotation.</text>
</comment>
<dbReference type="PATRIC" id="fig|47770.28.peg.158"/>
<dbReference type="GO" id="GO:0005737">
    <property type="term" value="C:cytoplasm"/>
    <property type="evidence" value="ECO:0007669"/>
    <property type="project" value="UniProtKB-SubCell"/>
</dbReference>
<gene>
    <name evidence="6 9" type="primary">tilS</name>
    <name evidence="9" type="ORF">ABVC42_12095</name>
    <name evidence="8" type="ORF">AEL95_03715</name>
    <name evidence="10" type="ORF">CYJ79_00550</name>
    <name evidence="11" type="ORF">ERD32_05320</name>
</gene>
<evidence type="ECO:0000313" key="12">
    <source>
        <dbReference type="Proteomes" id="UP000067598"/>
    </source>
</evidence>
<evidence type="ECO:0000256" key="6">
    <source>
        <dbReference type="HAMAP-Rule" id="MF_01161"/>
    </source>
</evidence>
<dbReference type="RefSeq" id="WP_005721110.1">
    <property type="nucleotide sequence ID" value="NZ_AP025162.1"/>
</dbReference>
<dbReference type="NCBIfam" id="TIGR02432">
    <property type="entry name" value="lysidine_TilS_N"/>
    <property type="match status" value="1"/>
</dbReference>
<dbReference type="GO" id="GO:0032267">
    <property type="term" value="F:tRNA(Ile)-lysidine synthase activity"/>
    <property type="evidence" value="ECO:0007669"/>
    <property type="project" value="UniProtKB-EC"/>
</dbReference>
<dbReference type="SUPFAM" id="SSF52402">
    <property type="entry name" value="Adenine nucleotide alpha hydrolases-like"/>
    <property type="match status" value="1"/>
</dbReference>
<dbReference type="AlphaFoldDB" id="A0A109DI43"/>
<dbReference type="PANTHER" id="PTHR43033:SF1">
    <property type="entry name" value="TRNA(ILE)-LYSIDINE SYNTHASE-RELATED"/>
    <property type="match status" value="1"/>
</dbReference>
<proteinExistence type="inferred from homology"/>
<dbReference type="InterPro" id="IPR012094">
    <property type="entry name" value="tRNA_Ile_lys_synt"/>
</dbReference>
<dbReference type="Proteomes" id="UP000067598">
    <property type="component" value="Unassembled WGS sequence"/>
</dbReference>
<evidence type="ECO:0000256" key="1">
    <source>
        <dbReference type="ARBA" id="ARBA00022598"/>
    </source>
</evidence>
<dbReference type="InterPro" id="IPR014729">
    <property type="entry name" value="Rossmann-like_a/b/a_fold"/>
</dbReference>
<dbReference type="InterPro" id="IPR012795">
    <property type="entry name" value="tRNA_Ile_lys_synt_N"/>
</dbReference>
<evidence type="ECO:0000259" key="7">
    <source>
        <dbReference type="Pfam" id="PF01171"/>
    </source>
</evidence>
<evidence type="ECO:0000313" key="9">
    <source>
        <dbReference type="EMBL" id="MES5150618.1"/>
    </source>
</evidence>
<reference evidence="11 14" key="3">
    <citation type="submission" date="2019-01" db="EMBL/GenBank/DDBJ databases">
        <title>The genome sequence of Lactobacillus crispatus L49.</title>
        <authorList>
            <person name="Zhong J."/>
            <person name="Zhang J."/>
        </authorList>
    </citation>
    <scope>NUCLEOTIDE SEQUENCE [LARGE SCALE GENOMIC DNA]</scope>
    <source>
        <strain evidence="11 14">L49</strain>
    </source>
</reference>
<reference evidence="8 12" key="1">
    <citation type="journal article" date="2016" name="Microbiology (Mosc.)">
        <title>Comparison of Lactobacillus crispatus isolates from Lactobacillus-dominated vaginal microbiomes with isolates from microbiomes containing bacterial vaginosis-associated bacteria.</title>
        <authorList>
            <person name="Abdelmaksoud A.A."/>
            <person name="Koparde V.N."/>
            <person name="Sheth N.U."/>
            <person name="Serrano M.G."/>
            <person name="Glascock A.L."/>
            <person name="Fettweis J.M."/>
            <person name="Strauss Iii J.F."/>
            <person name="Buck G.A."/>
            <person name="Jefferson K.K."/>
        </authorList>
    </citation>
    <scope>NUCLEOTIDE SEQUENCE [LARGE SCALE GENOMIC DNA]</scope>
    <source>
        <strain evidence="8 12">VMC3</strain>
    </source>
</reference>
<reference evidence="10 13" key="2">
    <citation type="submission" date="2017-12" db="EMBL/GenBank/DDBJ databases">
        <title>Phylogenetic diversity of female urinary microbiome.</title>
        <authorList>
            <person name="Thomas-White K."/>
            <person name="Wolfe A.J."/>
        </authorList>
    </citation>
    <scope>NUCLEOTIDE SEQUENCE [LARGE SCALE GENOMIC DNA]</scope>
    <source>
        <strain evidence="10 13">UMB0085</strain>
    </source>
</reference>
<feature type="domain" description="tRNA(Ile)-lysidine/2-thiocytidine synthase N-terminal" evidence="7">
    <location>
        <begin position="19"/>
        <end position="198"/>
    </location>
</feature>
<keyword evidence="1 6" id="KW-0436">Ligase</keyword>
<dbReference type="Proteomes" id="UP000235119">
    <property type="component" value="Unassembled WGS sequence"/>
</dbReference>
<dbReference type="InterPro" id="IPR011063">
    <property type="entry name" value="TilS/TtcA_N"/>
</dbReference>
<dbReference type="EMBL" id="JBETVU010000012">
    <property type="protein sequence ID" value="MES5150618.1"/>
    <property type="molecule type" value="Genomic_DNA"/>
</dbReference>
<evidence type="ECO:0000313" key="15">
    <source>
        <dbReference type="Proteomes" id="UP001434419"/>
    </source>
</evidence>
<dbReference type="GO" id="GO:0005524">
    <property type="term" value="F:ATP binding"/>
    <property type="evidence" value="ECO:0007669"/>
    <property type="project" value="UniProtKB-KW"/>
</dbReference>
<dbReference type="EMBL" id="LJGP01000013">
    <property type="protein sequence ID" value="KWU04131.1"/>
    <property type="molecule type" value="Genomic_DNA"/>
</dbReference>
<protein>
    <recommendedName>
        <fullName evidence="6">tRNA(Ile)-lysidine synthase</fullName>
        <ecNumber evidence="6">6.3.4.19</ecNumber>
    </recommendedName>
    <alternativeName>
        <fullName evidence="6">tRNA(Ile)-2-lysyl-cytidine synthase</fullName>
    </alternativeName>
    <alternativeName>
        <fullName evidence="6">tRNA(Ile)-lysidine synthetase</fullName>
    </alternativeName>
</protein>
<evidence type="ECO:0000313" key="8">
    <source>
        <dbReference type="EMBL" id="KWU04131.1"/>
    </source>
</evidence>
<comment type="catalytic activity">
    <reaction evidence="5 6">
        <text>cytidine(34) in tRNA(Ile2) + L-lysine + ATP = lysidine(34) in tRNA(Ile2) + AMP + diphosphate + H(+)</text>
        <dbReference type="Rhea" id="RHEA:43744"/>
        <dbReference type="Rhea" id="RHEA-COMP:10625"/>
        <dbReference type="Rhea" id="RHEA-COMP:10670"/>
        <dbReference type="ChEBI" id="CHEBI:15378"/>
        <dbReference type="ChEBI" id="CHEBI:30616"/>
        <dbReference type="ChEBI" id="CHEBI:32551"/>
        <dbReference type="ChEBI" id="CHEBI:33019"/>
        <dbReference type="ChEBI" id="CHEBI:82748"/>
        <dbReference type="ChEBI" id="CHEBI:83665"/>
        <dbReference type="ChEBI" id="CHEBI:456215"/>
        <dbReference type="EC" id="6.3.4.19"/>
    </reaction>
</comment>
<dbReference type="EMBL" id="PKIW01000001">
    <property type="protein sequence ID" value="PLT12340.1"/>
    <property type="molecule type" value="Genomic_DNA"/>
</dbReference>
<dbReference type="Proteomes" id="UP000289808">
    <property type="component" value="Unassembled WGS sequence"/>
</dbReference>
<comment type="function">
    <text evidence="6">Ligates lysine onto the cytidine present at position 34 of the AUA codon-specific tRNA(Ile) that contains the anticodon CAU, in an ATP-dependent manner. Cytidine is converted to lysidine, thus changing the amino acid specificity of the tRNA from methionine to isoleucine.</text>
</comment>
<dbReference type="PANTHER" id="PTHR43033">
    <property type="entry name" value="TRNA(ILE)-LYSIDINE SYNTHASE-RELATED"/>
    <property type="match status" value="1"/>
</dbReference>
<evidence type="ECO:0000256" key="5">
    <source>
        <dbReference type="ARBA" id="ARBA00048539"/>
    </source>
</evidence>
<dbReference type="STRING" id="47770.GCA_001567095_00199"/>
<comment type="caution">
    <text evidence="8">The sequence shown here is derived from an EMBL/GenBank/DDBJ whole genome shotgun (WGS) entry which is preliminary data.</text>
</comment>
<evidence type="ECO:0000313" key="13">
    <source>
        <dbReference type="Proteomes" id="UP000235119"/>
    </source>
</evidence>
<dbReference type="Proteomes" id="UP001434419">
    <property type="component" value="Unassembled WGS sequence"/>
</dbReference>
<sequence length="417" mass="48647">MKINDFFEQHQIDLKDKRLLVAASAGPDSMALLDMLVNLQKQLSFTVFAAHFDHQLRADSSYEVEVLQNYCAQKKICLFNGKWDKHDQPQTGIEAAAREARYHFLTNVAHSERMNYLLTAHHGDDLLENILLKFIRSGNPEEMNSLQDIGSMHGVVLLRPLLAYSKQELLEYDQEREIDYVIDSTNTEDETVRNRLRHHVVPLLKEENPNLISNALRFSEKMSQLTDLADEQLNSMRTVEPFLGAWRIKTDNLNDLSTEEKNIFWQKIIWQKYHRRVNENLGNFEVIDYQGYSYLVENKPQKIVQPFSIELNQQFEFNGAYYLLTTDRQADLKEIGSFWLERDAHFTAGSLVPASKLLLKNGQRVKAKKKFAEKAIPFALRSCCITIYAENEPVFVEKCYQKQDFITDGKHYFLYIY</sequence>
<keyword evidence="4" id="KW-0067">ATP-binding</keyword>
<keyword evidence="3" id="KW-0547">Nucleotide-binding</keyword>
<evidence type="ECO:0000256" key="4">
    <source>
        <dbReference type="ARBA" id="ARBA00022840"/>
    </source>
</evidence>
<comment type="subcellular location">
    <subcellularLocation>
        <location evidence="6">Cytoplasm</location>
    </subcellularLocation>
</comment>
<evidence type="ECO:0000313" key="11">
    <source>
        <dbReference type="EMBL" id="RXF57803.1"/>
    </source>
</evidence>
<dbReference type="Gene3D" id="3.40.50.620">
    <property type="entry name" value="HUPs"/>
    <property type="match status" value="1"/>
</dbReference>